<accession>A0A5C8PC63</accession>
<dbReference type="PANTHER" id="PTHR43303">
    <property type="entry name" value="NADPH DEHYDROGENASE C23G7.10C-RELATED"/>
    <property type="match status" value="1"/>
</dbReference>
<dbReference type="InterPro" id="IPR013785">
    <property type="entry name" value="Aldolase_TIM"/>
</dbReference>
<dbReference type="InterPro" id="IPR044152">
    <property type="entry name" value="YqjM-like"/>
</dbReference>
<evidence type="ECO:0000256" key="5">
    <source>
        <dbReference type="ARBA" id="ARBA00023002"/>
    </source>
</evidence>
<reference evidence="7 8" key="1">
    <citation type="submission" date="2019-06" db="EMBL/GenBank/DDBJ databases">
        <title>New taxonomy in bacterial strain CC-CFT640, isolated from vineyard.</title>
        <authorList>
            <person name="Lin S.-Y."/>
            <person name="Tsai C.-F."/>
            <person name="Young C.-C."/>
        </authorList>
    </citation>
    <scope>NUCLEOTIDE SEQUENCE [LARGE SCALE GENOMIC DNA]</scope>
    <source>
        <strain evidence="7 8">CC-CFT640</strain>
    </source>
</reference>
<dbReference type="AlphaFoldDB" id="A0A5C8PC63"/>
<evidence type="ECO:0000259" key="6">
    <source>
        <dbReference type="Pfam" id="PF00724"/>
    </source>
</evidence>
<protein>
    <submittedName>
        <fullName evidence="7">NADH:flavin oxidoreductase/NADH oxidase</fullName>
    </submittedName>
</protein>
<dbReference type="EMBL" id="VDUZ01000056">
    <property type="protein sequence ID" value="TXL70644.1"/>
    <property type="molecule type" value="Genomic_DNA"/>
</dbReference>
<keyword evidence="3" id="KW-0288">FMN</keyword>
<dbReference type="Gene3D" id="3.20.20.70">
    <property type="entry name" value="Aldolase class I"/>
    <property type="match status" value="1"/>
</dbReference>
<keyword evidence="8" id="KW-1185">Reference proteome</keyword>
<organism evidence="7 8">
    <name type="scientific">Vineibacter terrae</name>
    <dbReference type="NCBI Taxonomy" id="2586908"/>
    <lineage>
        <taxon>Bacteria</taxon>
        <taxon>Pseudomonadati</taxon>
        <taxon>Pseudomonadota</taxon>
        <taxon>Alphaproteobacteria</taxon>
        <taxon>Hyphomicrobiales</taxon>
        <taxon>Vineibacter</taxon>
    </lineage>
</organism>
<dbReference type="GO" id="GO:0050661">
    <property type="term" value="F:NADP binding"/>
    <property type="evidence" value="ECO:0007669"/>
    <property type="project" value="InterPro"/>
</dbReference>
<comment type="cofactor">
    <cofactor evidence="1">
        <name>FMN</name>
        <dbReference type="ChEBI" id="CHEBI:58210"/>
    </cofactor>
</comment>
<evidence type="ECO:0000313" key="8">
    <source>
        <dbReference type="Proteomes" id="UP000321638"/>
    </source>
</evidence>
<dbReference type="Pfam" id="PF00724">
    <property type="entry name" value="Oxidored_FMN"/>
    <property type="match status" value="1"/>
</dbReference>
<evidence type="ECO:0000256" key="1">
    <source>
        <dbReference type="ARBA" id="ARBA00001917"/>
    </source>
</evidence>
<evidence type="ECO:0000313" key="7">
    <source>
        <dbReference type="EMBL" id="TXL70644.1"/>
    </source>
</evidence>
<dbReference type="PANTHER" id="PTHR43303:SF4">
    <property type="entry name" value="NADPH DEHYDROGENASE C23G7.10C-RELATED"/>
    <property type="match status" value="1"/>
</dbReference>
<dbReference type="InterPro" id="IPR001155">
    <property type="entry name" value="OxRdtase_FMN_N"/>
</dbReference>
<keyword evidence="5" id="KW-0560">Oxidoreductase</keyword>
<evidence type="ECO:0000256" key="3">
    <source>
        <dbReference type="ARBA" id="ARBA00022643"/>
    </source>
</evidence>
<dbReference type="SUPFAM" id="SSF51395">
    <property type="entry name" value="FMN-linked oxidoreductases"/>
    <property type="match status" value="1"/>
</dbReference>
<keyword evidence="4" id="KW-0521">NADP</keyword>
<dbReference type="GO" id="GO:0003959">
    <property type="term" value="F:NADPH dehydrogenase activity"/>
    <property type="evidence" value="ECO:0007669"/>
    <property type="project" value="InterPro"/>
</dbReference>
<feature type="domain" description="NADH:flavin oxidoreductase/NADH oxidase N-terminal" evidence="6">
    <location>
        <begin position="6"/>
        <end position="346"/>
    </location>
</feature>
<proteinExistence type="predicted"/>
<comment type="caution">
    <text evidence="7">The sequence shown here is derived from an EMBL/GenBank/DDBJ whole genome shotgun (WGS) entry which is preliminary data.</text>
</comment>
<dbReference type="CDD" id="cd02932">
    <property type="entry name" value="OYE_YqiM_FMN"/>
    <property type="match status" value="1"/>
</dbReference>
<dbReference type="RefSeq" id="WP_147851438.1">
    <property type="nucleotide sequence ID" value="NZ_VDUZ01000056.1"/>
</dbReference>
<keyword evidence="2" id="KW-0285">Flavoprotein</keyword>
<name>A0A5C8PC63_9HYPH</name>
<gene>
    <name evidence="7" type="ORF">FHP25_33880</name>
</gene>
<dbReference type="OrthoDB" id="9804454at2"/>
<evidence type="ECO:0000256" key="2">
    <source>
        <dbReference type="ARBA" id="ARBA00022630"/>
    </source>
</evidence>
<sequence length="374" mass="40282">MSHPLLFTPLPLRSVVAPNRVVISPMVQYRATDGFANDYHLVHLGKFALGKAGMVFTENVAVEPRGRVTQGDLGLWSDSHIEGLRRVASFIKAEGALAATQITHSGRKGSTPRAFEGSVLNEQHAAKGWHPWEVVGPTADPVAPGWLRPRQLTAAEIGDLVSRFAVAARRADAAGFDVLEIHGAHGYLLASFLSPVSNTRNDAYGGDRAGRMRFPLDVARAVRAAWPAHKPLFFRVSALDGADGWNLDDTVVLAAELKAVGVDVMDCSSGGLTGVATAAPIKRAPGFQVPFAARVRREAGIKSMAVGLILDGPQAEAILQAGDADLIAIGRQALFEPFWALHAAQALGCDPDWTMWNPEYGWWLDKREHTLGRK</sequence>
<dbReference type="GO" id="GO:0010181">
    <property type="term" value="F:FMN binding"/>
    <property type="evidence" value="ECO:0007669"/>
    <property type="project" value="InterPro"/>
</dbReference>
<dbReference type="Proteomes" id="UP000321638">
    <property type="component" value="Unassembled WGS sequence"/>
</dbReference>
<evidence type="ECO:0000256" key="4">
    <source>
        <dbReference type="ARBA" id="ARBA00022857"/>
    </source>
</evidence>